<reference evidence="2" key="1">
    <citation type="submission" date="2023-01" db="EMBL/GenBank/DDBJ databases">
        <title>Colletotrichum chrysophilum M932 genome sequence.</title>
        <authorList>
            <person name="Baroncelli R."/>
        </authorList>
    </citation>
    <scope>NUCLEOTIDE SEQUENCE</scope>
    <source>
        <strain evidence="2">M932</strain>
    </source>
</reference>
<sequence>MACDGPAASTQAASQSKRDMARSNQTPGTTVWLCCEWRPFERCGGLAPVEGRLSHRGARGETGCFCTHLGANAGTQDEHRRRRPPQSFADGALGFGLSAFGQARRP</sequence>
<comment type="caution">
    <text evidence="2">The sequence shown here is derived from an EMBL/GenBank/DDBJ whole genome shotgun (WGS) entry which is preliminary data.</text>
</comment>
<evidence type="ECO:0000256" key="1">
    <source>
        <dbReference type="SAM" id="MobiDB-lite"/>
    </source>
</evidence>
<name>A0AAD9AQJ7_9PEZI</name>
<organism evidence="2 3">
    <name type="scientific">Colletotrichum chrysophilum</name>
    <dbReference type="NCBI Taxonomy" id="1836956"/>
    <lineage>
        <taxon>Eukaryota</taxon>
        <taxon>Fungi</taxon>
        <taxon>Dikarya</taxon>
        <taxon>Ascomycota</taxon>
        <taxon>Pezizomycotina</taxon>
        <taxon>Sordariomycetes</taxon>
        <taxon>Hypocreomycetidae</taxon>
        <taxon>Glomerellales</taxon>
        <taxon>Glomerellaceae</taxon>
        <taxon>Colletotrichum</taxon>
        <taxon>Colletotrichum gloeosporioides species complex</taxon>
    </lineage>
</organism>
<evidence type="ECO:0000313" key="3">
    <source>
        <dbReference type="Proteomes" id="UP001243330"/>
    </source>
</evidence>
<gene>
    <name evidence="2" type="ORF">CCHR01_05607</name>
</gene>
<feature type="region of interest" description="Disordered" evidence="1">
    <location>
        <begin position="73"/>
        <end position="92"/>
    </location>
</feature>
<dbReference type="EMBL" id="JAQOWY010000090">
    <property type="protein sequence ID" value="KAK1851720.1"/>
    <property type="molecule type" value="Genomic_DNA"/>
</dbReference>
<protein>
    <submittedName>
        <fullName evidence="2">Uncharacterized protein</fullName>
    </submittedName>
</protein>
<accession>A0AAD9AQJ7</accession>
<evidence type="ECO:0000313" key="2">
    <source>
        <dbReference type="EMBL" id="KAK1851720.1"/>
    </source>
</evidence>
<feature type="region of interest" description="Disordered" evidence="1">
    <location>
        <begin position="1"/>
        <end position="27"/>
    </location>
</feature>
<keyword evidence="3" id="KW-1185">Reference proteome</keyword>
<dbReference type="AlphaFoldDB" id="A0AAD9AQJ7"/>
<dbReference type="Proteomes" id="UP001243330">
    <property type="component" value="Unassembled WGS sequence"/>
</dbReference>
<proteinExistence type="predicted"/>